<dbReference type="Proteomes" id="UP000230750">
    <property type="component" value="Unassembled WGS sequence"/>
</dbReference>
<name>A0A2G8JP17_STIJA</name>
<accession>A0A2G8JP17</accession>
<protein>
    <submittedName>
        <fullName evidence="2">Uncharacterized protein</fullName>
    </submittedName>
</protein>
<keyword evidence="1" id="KW-0472">Membrane</keyword>
<sequence length="244" mass="28761">MAMFFNLNDDCRTWLQCAWTAFEYIYVCFFAAVCYFLYLKRVILEESCKKTADYIKKHAGEMDLCLNKVRRLFKDYIQLRRLLLPWLTFVLFNATFGITVVVTWNYHLIFPKGNQTTAMFTIETAEGKGDNPHSICPYSCDQISFLEDKHYVYIIYNMLVACRHLMTAVLSFFVVGGMDLKYIWDRFRIKIYYKFTAKNFPFWKSLKKFVDSLHPQTTVANLLSFFIPMVGFATALLSKNVDDF</sequence>
<reference evidence="2 3" key="1">
    <citation type="journal article" date="2017" name="PLoS Biol.">
        <title>The sea cucumber genome provides insights into morphological evolution and visceral regeneration.</title>
        <authorList>
            <person name="Zhang X."/>
            <person name="Sun L."/>
            <person name="Yuan J."/>
            <person name="Sun Y."/>
            <person name="Gao Y."/>
            <person name="Zhang L."/>
            <person name="Li S."/>
            <person name="Dai H."/>
            <person name="Hamel J.F."/>
            <person name="Liu C."/>
            <person name="Yu Y."/>
            <person name="Liu S."/>
            <person name="Lin W."/>
            <person name="Guo K."/>
            <person name="Jin S."/>
            <person name="Xu P."/>
            <person name="Storey K.B."/>
            <person name="Huan P."/>
            <person name="Zhang T."/>
            <person name="Zhou Y."/>
            <person name="Zhang J."/>
            <person name="Lin C."/>
            <person name="Li X."/>
            <person name="Xing L."/>
            <person name="Huo D."/>
            <person name="Sun M."/>
            <person name="Wang L."/>
            <person name="Mercier A."/>
            <person name="Li F."/>
            <person name="Yang H."/>
            <person name="Xiang J."/>
        </authorList>
    </citation>
    <scope>NUCLEOTIDE SEQUENCE [LARGE SCALE GENOMIC DNA]</scope>
    <source>
        <strain evidence="2">Shaxun</strain>
        <tissue evidence="2">Muscle</tissue>
    </source>
</reference>
<dbReference type="OrthoDB" id="10042460at2759"/>
<comment type="caution">
    <text evidence="2">The sequence shown here is derived from an EMBL/GenBank/DDBJ whole genome shotgun (WGS) entry which is preliminary data.</text>
</comment>
<dbReference type="AlphaFoldDB" id="A0A2G8JP17"/>
<feature type="transmembrane region" description="Helical" evidence="1">
    <location>
        <begin position="82"/>
        <end position="104"/>
    </location>
</feature>
<keyword evidence="1" id="KW-1133">Transmembrane helix</keyword>
<feature type="transmembrane region" description="Helical" evidence="1">
    <location>
        <begin position="20"/>
        <end position="39"/>
    </location>
</feature>
<evidence type="ECO:0000313" key="3">
    <source>
        <dbReference type="Proteomes" id="UP000230750"/>
    </source>
</evidence>
<feature type="transmembrane region" description="Helical" evidence="1">
    <location>
        <begin position="154"/>
        <end position="178"/>
    </location>
</feature>
<evidence type="ECO:0000313" key="2">
    <source>
        <dbReference type="EMBL" id="PIK37458.1"/>
    </source>
</evidence>
<dbReference type="EMBL" id="MRZV01001500">
    <property type="protein sequence ID" value="PIK37458.1"/>
    <property type="molecule type" value="Genomic_DNA"/>
</dbReference>
<keyword evidence="1" id="KW-0812">Transmembrane</keyword>
<gene>
    <name evidence="2" type="ORF">BSL78_25701</name>
</gene>
<organism evidence="2 3">
    <name type="scientific">Stichopus japonicus</name>
    <name type="common">Sea cucumber</name>
    <dbReference type="NCBI Taxonomy" id="307972"/>
    <lineage>
        <taxon>Eukaryota</taxon>
        <taxon>Metazoa</taxon>
        <taxon>Echinodermata</taxon>
        <taxon>Eleutherozoa</taxon>
        <taxon>Echinozoa</taxon>
        <taxon>Holothuroidea</taxon>
        <taxon>Aspidochirotacea</taxon>
        <taxon>Aspidochirotida</taxon>
        <taxon>Stichopodidae</taxon>
        <taxon>Apostichopus</taxon>
    </lineage>
</organism>
<feature type="transmembrane region" description="Helical" evidence="1">
    <location>
        <begin position="218"/>
        <end position="238"/>
    </location>
</feature>
<proteinExistence type="predicted"/>
<keyword evidence="3" id="KW-1185">Reference proteome</keyword>
<evidence type="ECO:0000256" key="1">
    <source>
        <dbReference type="SAM" id="Phobius"/>
    </source>
</evidence>